<dbReference type="InterPro" id="IPR006615">
    <property type="entry name" value="Pept_C19_DUSP"/>
</dbReference>
<dbReference type="SUPFAM" id="SSF143791">
    <property type="entry name" value="DUSP-like"/>
    <property type="match status" value="1"/>
</dbReference>
<dbReference type="GO" id="GO:0004843">
    <property type="term" value="F:cysteine-type deubiquitinase activity"/>
    <property type="evidence" value="ECO:0007669"/>
    <property type="project" value="UniProtKB-EC"/>
</dbReference>
<dbReference type="GeneTree" id="ENSGT00940000156645"/>
<dbReference type="Ensembl" id="ENSACAT00000039605.1">
    <property type="protein sequence ID" value="ENSACAP00000024291.1"/>
    <property type="gene ID" value="ENSACAG00000045565.1"/>
</dbReference>
<evidence type="ECO:0000256" key="4">
    <source>
        <dbReference type="ARBA" id="ARBA00022807"/>
    </source>
</evidence>
<proteinExistence type="predicted"/>
<evidence type="ECO:0000259" key="5">
    <source>
        <dbReference type="PROSITE" id="PS51283"/>
    </source>
</evidence>
<dbReference type="InParanoid" id="A0A803SMV1"/>
<dbReference type="SMART" id="SM00695">
    <property type="entry name" value="DUSP"/>
    <property type="match status" value="1"/>
</dbReference>
<accession>A0A803SMV1</accession>
<keyword evidence="4" id="KW-0645">Protease</keyword>
<dbReference type="EC" id="3.4.19.12" evidence="2"/>
<dbReference type="PROSITE" id="PS51283">
    <property type="entry name" value="DUSP"/>
    <property type="match status" value="1"/>
</dbReference>
<dbReference type="Pfam" id="PF06337">
    <property type="entry name" value="DUSP"/>
    <property type="match status" value="1"/>
</dbReference>
<keyword evidence="3" id="KW-0833">Ubl conjugation pathway</keyword>
<evidence type="ECO:0000256" key="3">
    <source>
        <dbReference type="ARBA" id="ARBA00022786"/>
    </source>
</evidence>
<sequence>PFIGGSAGIQKKYVNPGCHWCLIDIRWFRQWKKDEGFEYWDLYYAGKLLADLETQTLKEYCINKVDSELIPIAAWNKLVNWYGCIEGQKPLERKVAESGEYFKYSRVSLIQAKRASRSLDKRISWIIRRD</sequence>
<dbReference type="AlphaFoldDB" id="A0A803SMV1"/>
<protein>
    <recommendedName>
        <fullName evidence="2">ubiquitinyl hydrolase 1</fullName>
        <ecNumber evidence="2">3.4.19.12</ecNumber>
    </recommendedName>
</protein>
<reference evidence="6 7" key="1">
    <citation type="submission" date="2009-12" db="EMBL/GenBank/DDBJ databases">
        <title>The Genome Sequence of Anolis carolinensis (Green Anole Lizard).</title>
        <authorList>
            <consortium name="The Genome Sequencing Platform"/>
            <person name="Di Palma F."/>
            <person name="Alfoldi J."/>
            <person name="Heiman D."/>
            <person name="Young S."/>
            <person name="Grabherr M."/>
            <person name="Johnson J."/>
            <person name="Lander E.S."/>
            <person name="Lindblad-Toh K."/>
        </authorList>
    </citation>
    <scope>NUCLEOTIDE SEQUENCE [LARGE SCALE GENOMIC DNA]</scope>
    <source>
        <strain evidence="6 7">JBL SC #1</strain>
    </source>
</reference>
<name>A0A803SMV1_ANOCA</name>
<dbReference type="InterPro" id="IPR035927">
    <property type="entry name" value="DUSP-like_sf"/>
</dbReference>
<dbReference type="Gene3D" id="3.30.2230.10">
    <property type="entry name" value="DUSP-like"/>
    <property type="match status" value="1"/>
</dbReference>
<reference evidence="6" key="3">
    <citation type="submission" date="2025-09" db="UniProtKB">
        <authorList>
            <consortium name="Ensembl"/>
        </authorList>
    </citation>
    <scope>IDENTIFICATION</scope>
</reference>
<keyword evidence="4" id="KW-0788">Thiol protease</keyword>
<reference evidence="6" key="2">
    <citation type="submission" date="2025-08" db="UniProtKB">
        <authorList>
            <consortium name="Ensembl"/>
        </authorList>
    </citation>
    <scope>IDENTIFICATION</scope>
</reference>
<evidence type="ECO:0000313" key="6">
    <source>
        <dbReference type="Ensembl" id="ENSACAP00000024291.1"/>
    </source>
</evidence>
<evidence type="ECO:0000313" key="7">
    <source>
        <dbReference type="Proteomes" id="UP000001646"/>
    </source>
</evidence>
<dbReference type="Proteomes" id="UP000001646">
    <property type="component" value="Chromosome 2"/>
</dbReference>
<feature type="domain" description="DUSP" evidence="5">
    <location>
        <begin position="1"/>
        <end position="96"/>
    </location>
</feature>
<evidence type="ECO:0000256" key="1">
    <source>
        <dbReference type="ARBA" id="ARBA00000707"/>
    </source>
</evidence>
<keyword evidence="4" id="KW-0378">Hydrolase</keyword>
<organism evidence="6 7">
    <name type="scientific">Anolis carolinensis</name>
    <name type="common">Green anole</name>
    <name type="synonym">American chameleon</name>
    <dbReference type="NCBI Taxonomy" id="28377"/>
    <lineage>
        <taxon>Eukaryota</taxon>
        <taxon>Metazoa</taxon>
        <taxon>Chordata</taxon>
        <taxon>Craniata</taxon>
        <taxon>Vertebrata</taxon>
        <taxon>Euteleostomi</taxon>
        <taxon>Lepidosauria</taxon>
        <taxon>Squamata</taxon>
        <taxon>Bifurcata</taxon>
        <taxon>Unidentata</taxon>
        <taxon>Episquamata</taxon>
        <taxon>Toxicofera</taxon>
        <taxon>Iguania</taxon>
        <taxon>Dactyloidae</taxon>
        <taxon>Anolis</taxon>
    </lineage>
</organism>
<keyword evidence="7" id="KW-1185">Reference proteome</keyword>
<evidence type="ECO:0000256" key="2">
    <source>
        <dbReference type="ARBA" id="ARBA00012759"/>
    </source>
</evidence>
<comment type="catalytic activity">
    <reaction evidence="1">
        <text>Thiol-dependent hydrolysis of ester, thioester, amide, peptide and isopeptide bonds formed by the C-terminal Gly of ubiquitin (a 76-residue protein attached to proteins as an intracellular targeting signal).</text>
        <dbReference type="EC" id="3.4.19.12"/>
    </reaction>
</comment>